<gene>
    <name evidence="8" type="primary">efp</name>
    <name evidence="13" type="ORF">HKBW3S06_00161</name>
</gene>
<evidence type="ECO:0000256" key="9">
    <source>
        <dbReference type="NCBIfam" id="TIGR00038"/>
    </source>
</evidence>
<dbReference type="Pfam" id="PF08207">
    <property type="entry name" value="EFP_N"/>
    <property type="match status" value="1"/>
</dbReference>
<feature type="domain" description="Translation elongation factor P/YeiP central" evidence="12">
    <location>
        <begin position="69"/>
        <end position="123"/>
    </location>
</feature>
<dbReference type="RefSeq" id="WP_176226077.1">
    <property type="nucleotide sequence ID" value="NZ_BLRV01000008.1"/>
</dbReference>
<dbReference type="Pfam" id="PF09285">
    <property type="entry name" value="Elong-fact-P_C"/>
    <property type="match status" value="1"/>
</dbReference>
<dbReference type="InterPro" id="IPR014722">
    <property type="entry name" value="Rib_uL2_dom2"/>
</dbReference>
<dbReference type="InterPro" id="IPR008991">
    <property type="entry name" value="Translation_prot_SH3-like_sf"/>
</dbReference>
<evidence type="ECO:0000256" key="4">
    <source>
        <dbReference type="ARBA" id="ARBA00022490"/>
    </source>
</evidence>
<name>A0A6V8NNL7_9ACTN</name>
<dbReference type="PANTHER" id="PTHR30053:SF12">
    <property type="entry name" value="ELONGATION FACTOR P (EF-P) FAMILY PROTEIN"/>
    <property type="match status" value="1"/>
</dbReference>
<evidence type="ECO:0000256" key="10">
    <source>
        <dbReference type="RuleBase" id="RU004389"/>
    </source>
</evidence>
<dbReference type="PROSITE" id="PS01275">
    <property type="entry name" value="EFP"/>
    <property type="match status" value="1"/>
</dbReference>
<evidence type="ECO:0000313" key="13">
    <source>
        <dbReference type="EMBL" id="GFP20934.1"/>
    </source>
</evidence>
<accession>A0A6V8NNL7</accession>
<dbReference type="GO" id="GO:0003746">
    <property type="term" value="F:translation elongation factor activity"/>
    <property type="evidence" value="ECO:0007669"/>
    <property type="project" value="UniProtKB-UniRule"/>
</dbReference>
<dbReference type="InterPro" id="IPR020599">
    <property type="entry name" value="Transl_elong_fac_P/YeiP"/>
</dbReference>
<dbReference type="AlphaFoldDB" id="A0A6V8NNL7"/>
<dbReference type="Pfam" id="PF01132">
    <property type="entry name" value="EFP"/>
    <property type="match status" value="1"/>
</dbReference>
<dbReference type="FunFam" id="2.40.50.140:FF:000009">
    <property type="entry name" value="Elongation factor P"/>
    <property type="match status" value="1"/>
</dbReference>
<evidence type="ECO:0000256" key="1">
    <source>
        <dbReference type="ARBA" id="ARBA00004496"/>
    </source>
</evidence>
<feature type="domain" description="Elongation factor P C-terminal" evidence="11">
    <location>
        <begin position="131"/>
        <end position="186"/>
    </location>
</feature>
<dbReference type="FunFam" id="2.40.50.140:FF:000004">
    <property type="entry name" value="Elongation factor P"/>
    <property type="match status" value="1"/>
</dbReference>
<dbReference type="EMBL" id="BLRV01000008">
    <property type="protein sequence ID" value="GFP20934.1"/>
    <property type="molecule type" value="Genomic_DNA"/>
</dbReference>
<evidence type="ECO:0000256" key="2">
    <source>
        <dbReference type="ARBA" id="ARBA00004815"/>
    </source>
</evidence>
<dbReference type="InterPro" id="IPR015365">
    <property type="entry name" value="Elong-fact-P_C"/>
</dbReference>
<evidence type="ECO:0000256" key="7">
    <source>
        <dbReference type="ARBA" id="ARBA00025469"/>
    </source>
</evidence>
<keyword evidence="4 8" id="KW-0963">Cytoplasm</keyword>
<dbReference type="GO" id="GO:0005829">
    <property type="term" value="C:cytosol"/>
    <property type="evidence" value="ECO:0007669"/>
    <property type="project" value="UniProtKB-ARBA"/>
</dbReference>
<evidence type="ECO:0000256" key="8">
    <source>
        <dbReference type="HAMAP-Rule" id="MF_00141"/>
    </source>
</evidence>
<dbReference type="SMART" id="SM00841">
    <property type="entry name" value="Elong-fact-P_C"/>
    <property type="match status" value="1"/>
</dbReference>
<comment type="caution">
    <text evidence="13">The sequence shown here is derived from an EMBL/GenBank/DDBJ whole genome shotgun (WGS) entry which is preliminary data.</text>
</comment>
<dbReference type="CDD" id="cd04470">
    <property type="entry name" value="S1_EF-P_repeat_1"/>
    <property type="match status" value="1"/>
</dbReference>
<dbReference type="PIRSF" id="PIRSF005901">
    <property type="entry name" value="EF-P"/>
    <property type="match status" value="1"/>
</dbReference>
<dbReference type="InterPro" id="IPR013852">
    <property type="entry name" value="Transl_elong_P/YeiP_CS"/>
</dbReference>
<dbReference type="Gene3D" id="2.30.30.30">
    <property type="match status" value="1"/>
</dbReference>
<sequence length="187" mass="21223">MPSISTNDFKNGMTIDLEGTLYNILYFQHVKPGKGGAFVRTRLRNLDTGAVIEKTFRADEKVELAILDKREMQFLYREQDGFVFMDLETYDQLKLSGEIVGEQEKYLKENENVYVVFYRNQPISVDIPLFVELRVVHTAPGFKGNTVTAGNKPATLETGAVVNVPMFIEEGDVVKVDTRTGEYVTRI</sequence>
<dbReference type="Gene3D" id="2.40.50.140">
    <property type="entry name" value="Nucleic acid-binding proteins"/>
    <property type="match status" value="2"/>
</dbReference>
<dbReference type="InterPro" id="IPR001059">
    <property type="entry name" value="Transl_elong_P/YeiP_cen"/>
</dbReference>
<dbReference type="HAMAP" id="MF_00141">
    <property type="entry name" value="EF_P"/>
    <property type="match status" value="1"/>
</dbReference>
<dbReference type="NCBIfam" id="TIGR00038">
    <property type="entry name" value="efp"/>
    <property type="match status" value="1"/>
</dbReference>
<dbReference type="SUPFAM" id="SSF50104">
    <property type="entry name" value="Translation proteins SH3-like domain"/>
    <property type="match status" value="1"/>
</dbReference>
<keyword evidence="5 8" id="KW-0251">Elongation factor</keyword>
<organism evidence="13 14">
    <name type="scientific">Candidatus Hakubella thermalkaliphila</name>
    <dbReference type="NCBI Taxonomy" id="2754717"/>
    <lineage>
        <taxon>Bacteria</taxon>
        <taxon>Bacillati</taxon>
        <taxon>Actinomycetota</taxon>
        <taxon>Actinomycetota incertae sedis</taxon>
        <taxon>Candidatus Hakubellales</taxon>
        <taxon>Candidatus Hakubellaceae</taxon>
        <taxon>Candidatus Hakubella</taxon>
    </lineage>
</organism>
<evidence type="ECO:0000259" key="12">
    <source>
        <dbReference type="SMART" id="SM01185"/>
    </source>
</evidence>
<evidence type="ECO:0000256" key="6">
    <source>
        <dbReference type="ARBA" id="ARBA00022917"/>
    </source>
</evidence>
<comment type="subcellular location">
    <subcellularLocation>
        <location evidence="1 8">Cytoplasm</location>
    </subcellularLocation>
</comment>
<dbReference type="InterPro" id="IPR013185">
    <property type="entry name" value="Transl_elong_KOW-like"/>
</dbReference>
<dbReference type="GO" id="GO:0043043">
    <property type="term" value="P:peptide biosynthetic process"/>
    <property type="evidence" value="ECO:0007669"/>
    <property type="project" value="InterPro"/>
</dbReference>
<comment type="function">
    <text evidence="7 8">Involved in peptide bond synthesis. Stimulates efficient translation and peptide-bond synthesis on native or reconstituted 70S ribosomes in vitro. Probably functions indirectly by altering the affinity of the ribosome for aminoacyl-tRNA, thus increasing their reactivity as acceptors for peptidyl transferase.</text>
</comment>
<dbReference type="NCBIfam" id="NF001810">
    <property type="entry name" value="PRK00529.1"/>
    <property type="match status" value="1"/>
</dbReference>
<proteinExistence type="inferred from homology"/>
<dbReference type="UniPathway" id="UPA00345"/>
<dbReference type="PANTHER" id="PTHR30053">
    <property type="entry name" value="ELONGATION FACTOR P"/>
    <property type="match status" value="1"/>
</dbReference>
<evidence type="ECO:0000256" key="3">
    <source>
        <dbReference type="ARBA" id="ARBA00009479"/>
    </source>
</evidence>
<comment type="pathway">
    <text evidence="2 8">Protein biosynthesis; polypeptide chain elongation.</text>
</comment>
<dbReference type="FunFam" id="2.30.30.30:FF:000003">
    <property type="entry name" value="Elongation factor P"/>
    <property type="match status" value="1"/>
</dbReference>
<dbReference type="InterPro" id="IPR011768">
    <property type="entry name" value="Transl_elongation_fac_P"/>
</dbReference>
<keyword evidence="6 8" id="KW-0648">Protein biosynthesis</keyword>
<dbReference type="Proteomes" id="UP000580051">
    <property type="component" value="Unassembled WGS sequence"/>
</dbReference>
<dbReference type="SUPFAM" id="SSF50249">
    <property type="entry name" value="Nucleic acid-binding proteins"/>
    <property type="match status" value="2"/>
</dbReference>
<reference evidence="13 14" key="1">
    <citation type="journal article" date="2020" name="Front. Microbiol.">
        <title>Single-cell genomics of novel Actinobacteria with the Wood-Ljungdahl pathway discovered in a serpentinizing system.</title>
        <authorList>
            <person name="Merino N."/>
            <person name="Kawai M."/>
            <person name="Boyd E.S."/>
            <person name="Colman D.R."/>
            <person name="McGlynn S.E."/>
            <person name="Nealson K.H."/>
            <person name="Kurokawa K."/>
            <person name="Hongoh Y."/>
        </authorList>
    </citation>
    <scope>NUCLEOTIDE SEQUENCE [LARGE SCALE GENOMIC DNA]</scope>
    <source>
        <strain evidence="13 14">S06</strain>
    </source>
</reference>
<evidence type="ECO:0000256" key="5">
    <source>
        <dbReference type="ARBA" id="ARBA00022768"/>
    </source>
</evidence>
<dbReference type="SMART" id="SM01185">
    <property type="entry name" value="EFP"/>
    <property type="match status" value="1"/>
</dbReference>
<evidence type="ECO:0000313" key="14">
    <source>
        <dbReference type="Proteomes" id="UP000580051"/>
    </source>
</evidence>
<comment type="similarity">
    <text evidence="3 8 10">Belongs to the elongation factor P family.</text>
</comment>
<protein>
    <recommendedName>
        <fullName evidence="8 9">Elongation factor P</fullName>
        <shortName evidence="8">EF-P</shortName>
    </recommendedName>
</protein>
<dbReference type="InterPro" id="IPR012340">
    <property type="entry name" value="NA-bd_OB-fold"/>
</dbReference>
<dbReference type="CDD" id="cd05794">
    <property type="entry name" value="S1_EF-P_repeat_2"/>
    <property type="match status" value="1"/>
</dbReference>
<evidence type="ECO:0000259" key="11">
    <source>
        <dbReference type="SMART" id="SM00841"/>
    </source>
</evidence>